<evidence type="ECO:0000313" key="1">
    <source>
        <dbReference type="EMBL" id="TPG18178.1"/>
    </source>
</evidence>
<dbReference type="GO" id="GO:0005829">
    <property type="term" value="C:cytosol"/>
    <property type="evidence" value="ECO:0007669"/>
    <property type="project" value="TreeGrafter"/>
</dbReference>
<keyword evidence="1" id="KW-0808">Transferase</keyword>
<reference evidence="1 2" key="1">
    <citation type="journal article" date="2019" name="Environ. Microbiol.">
        <title>Species interactions and distinct microbial communities in high Arctic permafrost affected cryosols are associated with the CH4 and CO2 gas fluxes.</title>
        <authorList>
            <person name="Altshuler I."/>
            <person name="Hamel J."/>
            <person name="Turney S."/>
            <person name="Magnuson E."/>
            <person name="Levesque R."/>
            <person name="Greer C."/>
            <person name="Whyte L.G."/>
        </authorList>
    </citation>
    <scope>NUCLEOTIDE SEQUENCE [LARGE SCALE GENOMIC DNA]</scope>
    <source>
        <strain evidence="1 2">S9.3A</strain>
    </source>
</reference>
<comment type="caution">
    <text evidence="1">The sequence shown here is derived from an EMBL/GenBank/DDBJ whole genome shotgun (WGS) entry which is preliminary data.</text>
</comment>
<keyword evidence="1" id="KW-0548">Nucleotidyltransferase</keyword>
<dbReference type="InterPro" id="IPR003329">
    <property type="entry name" value="Cytidylyl_trans"/>
</dbReference>
<dbReference type="Proteomes" id="UP000317722">
    <property type="component" value="Unassembled WGS sequence"/>
</dbReference>
<dbReference type="EMBL" id="RCZM01000002">
    <property type="protein sequence ID" value="TPG18178.1"/>
    <property type="molecule type" value="Genomic_DNA"/>
</dbReference>
<evidence type="ECO:0000313" key="2">
    <source>
        <dbReference type="Proteomes" id="UP000317722"/>
    </source>
</evidence>
<name>A0A502CZ51_9MICO</name>
<dbReference type="PANTHER" id="PTHR42866:SF1">
    <property type="entry name" value="SPORE COAT POLYSACCHARIDE BIOSYNTHESIS PROTEIN SPSF"/>
    <property type="match status" value="1"/>
</dbReference>
<dbReference type="GO" id="GO:0016779">
    <property type="term" value="F:nucleotidyltransferase activity"/>
    <property type="evidence" value="ECO:0007669"/>
    <property type="project" value="UniProtKB-KW"/>
</dbReference>
<dbReference type="InterPro" id="IPR029044">
    <property type="entry name" value="Nucleotide-diphossugar_trans"/>
</dbReference>
<accession>A0A502CZ51</accession>
<dbReference type="Pfam" id="PF02348">
    <property type="entry name" value="CTP_transf_3"/>
    <property type="match status" value="1"/>
</dbReference>
<dbReference type="AlphaFoldDB" id="A0A502CZ51"/>
<dbReference type="RefSeq" id="WP_140738272.1">
    <property type="nucleotide sequence ID" value="NZ_RCZM01000002.1"/>
</dbReference>
<dbReference type="Gene3D" id="3.90.550.10">
    <property type="entry name" value="Spore Coat Polysaccharide Biosynthesis Protein SpsA, Chain A"/>
    <property type="match status" value="1"/>
</dbReference>
<dbReference type="OrthoDB" id="9801052at2"/>
<keyword evidence="2" id="KW-1185">Reference proteome</keyword>
<gene>
    <name evidence="1" type="ORF">EAH86_07250</name>
</gene>
<dbReference type="PANTHER" id="PTHR42866">
    <property type="entry name" value="3-DEOXY-MANNO-OCTULOSONATE CYTIDYLYLTRANSFERASE"/>
    <property type="match status" value="1"/>
</dbReference>
<organism evidence="1 2">
    <name type="scientific">Pedococcus bigeumensis</name>
    <dbReference type="NCBI Taxonomy" id="433644"/>
    <lineage>
        <taxon>Bacteria</taxon>
        <taxon>Bacillati</taxon>
        <taxon>Actinomycetota</taxon>
        <taxon>Actinomycetes</taxon>
        <taxon>Micrococcales</taxon>
        <taxon>Intrasporangiaceae</taxon>
        <taxon>Pedococcus</taxon>
    </lineage>
</organism>
<protein>
    <submittedName>
        <fullName evidence="1">Cytidylyltransferase</fullName>
    </submittedName>
</protein>
<sequence length="464" mass="48768">MTVRVVIQSRLDSSRLPGKAMLSVAGRPLVRLVAERAAHEGADVVVATSEEAYDDVIERDLRRHGLRVVRGPLDDVLGRFVLATQDLADDDWVVRLTADNPVANGALVNELVADVQAAGRAYGRIDIAQVPEGLGAEAFTAGALRLANARAHDVYDREHVTPWLRRHHEELLVAPGEARLDRRRFRCTVDALSDYDLVARLFQDEPDPIGVSWQALLARVGELVPATAVPSTPLGGSAAAPAGRLVPTMDGVARWDRGQLREALRSAVAQGVTHVAVEVQDAACLHRSAVPALAGRLTAVLLVPATIDLRNQVERALGALGHHLPAEVVVVPDLARAVRPASSAPTAGRPVTEVWDQAVWDQVHGLLASGAVRRAGARAADLEGLARATALPGLSVLQAPAAAFAAGLGRSPAWGDAVDARAEVVSEDVGSLLSAPGTGTVAARVGSPADLRRALGQLSEPDGV</sequence>
<dbReference type="SUPFAM" id="SSF53448">
    <property type="entry name" value="Nucleotide-diphospho-sugar transferases"/>
    <property type="match status" value="1"/>
</dbReference>
<proteinExistence type="predicted"/>